<sequence length="170" mass="19167">MKKKLGDCMCDMTKKKKGRVLRKYGVSSHKIESLLLKNPGCLLQRVEWLDGVVKKVEPLLGIRPDSPRFLDGVEIVKSFSEATLNKKLGIFRSFGWTEDEIVRMTGSLPSCLRRSEGTIKASLEWFKEKPSSDAFALLKVQTPVTTRSVDDCFTNTMEIEIEGLETAHLC</sequence>
<dbReference type="Pfam" id="PF02536">
    <property type="entry name" value="mTERF"/>
    <property type="match status" value="1"/>
</dbReference>
<keyword evidence="2" id="KW-0805">Transcription regulation</keyword>
<keyword evidence="2" id="KW-0804">Transcription</keyword>
<dbReference type="InterPro" id="IPR038538">
    <property type="entry name" value="MTERF_sf"/>
</dbReference>
<keyword evidence="2" id="KW-0806">Transcription termination</keyword>
<reference evidence="4" key="2">
    <citation type="submission" date="2022-01" db="EMBL/GenBank/DDBJ databases">
        <authorList>
            <person name="Yamashiro T."/>
            <person name="Shiraishi A."/>
            <person name="Satake H."/>
            <person name="Nakayama K."/>
        </authorList>
    </citation>
    <scope>NUCLEOTIDE SEQUENCE</scope>
</reference>
<dbReference type="PANTHER" id="PTHR13068:SF231">
    <property type="entry name" value="TRANSCRIPTION TERMINATION FACTOR MTERF2, CHLOROPLASTIC-LIKE"/>
    <property type="match status" value="1"/>
</dbReference>
<dbReference type="EMBL" id="BQNB010017507">
    <property type="protein sequence ID" value="GJT64007.1"/>
    <property type="molecule type" value="Genomic_DNA"/>
</dbReference>
<keyword evidence="3" id="KW-0809">Transit peptide</keyword>
<dbReference type="InterPro" id="IPR003690">
    <property type="entry name" value="MTERF"/>
</dbReference>
<comment type="caution">
    <text evidence="4">The sequence shown here is derived from an EMBL/GenBank/DDBJ whole genome shotgun (WGS) entry which is preliminary data.</text>
</comment>
<dbReference type="Gene3D" id="1.25.70.10">
    <property type="entry name" value="Transcription termination factor 3, mitochondrial"/>
    <property type="match status" value="1"/>
</dbReference>
<reference evidence="4" key="1">
    <citation type="journal article" date="2022" name="Int. J. Mol. Sci.">
        <title>Draft Genome of Tanacetum Coccineum: Genomic Comparison of Closely Related Tanacetum-Family Plants.</title>
        <authorList>
            <person name="Yamashiro T."/>
            <person name="Shiraishi A."/>
            <person name="Nakayama K."/>
            <person name="Satake H."/>
        </authorList>
    </citation>
    <scope>NUCLEOTIDE SEQUENCE</scope>
</reference>
<keyword evidence="5" id="KW-1185">Reference proteome</keyword>
<evidence type="ECO:0000313" key="4">
    <source>
        <dbReference type="EMBL" id="GJT64007.1"/>
    </source>
</evidence>
<organism evidence="4 5">
    <name type="scientific">Tanacetum coccineum</name>
    <dbReference type="NCBI Taxonomy" id="301880"/>
    <lineage>
        <taxon>Eukaryota</taxon>
        <taxon>Viridiplantae</taxon>
        <taxon>Streptophyta</taxon>
        <taxon>Embryophyta</taxon>
        <taxon>Tracheophyta</taxon>
        <taxon>Spermatophyta</taxon>
        <taxon>Magnoliopsida</taxon>
        <taxon>eudicotyledons</taxon>
        <taxon>Gunneridae</taxon>
        <taxon>Pentapetalae</taxon>
        <taxon>asterids</taxon>
        <taxon>campanulids</taxon>
        <taxon>Asterales</taxon>
        <taxon>Asteraceae</taxon>
        <taxon>Asteroideae</taxon>
        <taxon>Anthemideae</taxon>
        <taxon>Anthemidinae</taxon>
        <taxon>Tanacetum</taxon>
    </lineage>
</organism>
<gene>
    <name evidence="4" type="ORF">Tco_1015487</name>
</gene>
<accession>A0ABQ5FL24</accession>
<evidence type="ECO:0000256" key="1">
    <source>
        <dbReference type="ARBA" id="ARBA00007692"/>
    </source>
</evidence>
<dbReference type="PANTHER" id="PTHR13068">
    <property type="entry name" value="CGI-12 PROTEIN-RELATED"/>
    <property type="match status" value="1"/>
</dbReference>
<evidence type="ECO:0000256" key="2">
    <source>
        <dbReference type="ARBA" id="ARBA00022472"/>
    </source>
</evidence>
<evidence type="ECO:0000313" key="5">
    <source>
        <dbReference type="Proteomes" id="UP001151760"/>
    </source>
</evidence>
<dbReference type="Proteomes" id="UP001151760">
    <property type="component" value="Unassembled WGS sequence"/>
</dbReference>
<protein>
    <submittedName>
        <fullName evidence="4">Transcription termination factor MTERF5, chloroplastic-like protein</fullName>
    </submittedName>
</protein>
<evidence type="ECO:0000256" key="3">
    <source>
        <dbReference type="ARBA" id="ARBA00022946"/>
    </source>
</evidence>
<comment type="similarity">
    <text evidence="1">Belongs to the mTERF family.</text>
</comment>
<proteinExistence type="inferred from homology"/>
<name>A0ABQ5FL24_9ASTR</name>